<evidence type="ECO:0000313" key="4">
    <source>
        <dbReference type="EMBL" id="PYH47095.1"/>
    </source>
</evidence>
<dbReference type="InterPro" id="IPR000182">
    <property type="entry name" value="GNAT_dom"/>
</dbReference>
<dbReference type="STRING" id="1450539.A0A318ZJW7"/>
<feature type="domain" description="N-acetyltransferase" evidence="3">
    <location>
        <begin position="3"/>
        <end position="179"/>
    </location>
</feature>
<gene>
    <name evidence="4" type="ORF">BP01DRAFT_411145</name>
</gene>
<evidence type="ECO:0000259" key="3">
    <source>
        <dbReference type="PROSITE" id="PS51186"/>
    </source>
</evidence>
<dbReference type="InterPro" id="IPR050832">
    <property type="entry name" value="Bact_Acetyltransf"/>
</dbReference>
<name>A0A318ZJW7_9EURO</name>
<dbReference type="CDD" id="cd04301">
    <property type="entry name" value="NAT_SF"/>
    <property type="match status" value="1"/>
</dbReference>
<reference evidence="4 5" key="1">
    <citation type="submission" date="2016-12" db="EMBL/GenBank/DDBJ databases">
        <title>The genomes of Aspergillus section Nigri reveals drivers in fungal speciation.</title>
        <authorList>
            <consortium name="DOE Joint Genome Institute"/>
            <person name="Vesth T.C."/>
            <person name="Nybo J."/>
            <person name="Theobald S."/>
            <person name="Brandl J."/>
            <person name="Frisvad J.C."/>
            <person name="Nielsen K.F."/>
            <person name="Lyhne E.K."/>
            <person name="Kogle M.E."/>
            <person name="Kuo A."/>
            <person name="Riley R."/>
            <person name="Clum A."/>
            <person name="Nolan M."/>
            <person name="Lipzen A."/>
            <person name="Salamov A."/>
            <person name="Henrissat B."/>
            <person name="Wiebenga A."/>
            <person name="De Vries R.P."/>
            <person name="Grigoriev I.V."/>
            <person name="Mortensen U.H."/>
            <person name="Andersen M.R."/>
            <person name="Baker S.E."/>
        </authorList>
    </citation>
    <scope>NUCLEOTIDE SEQUENCE [LARGE SCALE GENOMIC DNA]</scope>
    <source>
        <strain evidence="4 5">JOP 1030-1</strain>
    </source>
</reference>
<protein>
    <submittedName>
        <fullName evidence="4">GNAT family acetyltransferase</fullName>
    </submittedName>
</protein>
<keyword evidence="2" id="KW-0012">Acyltransferase</keyword>
<keyword evidence="5" id="KW-1185">Reference proteome</keyword>
<organism evidence="4 5">
    <name type="scientific">Aspergillus saccharolyticus JOP 1030-1</name>
    <dbReference type="NCBI Taxonomy" id="1450539"/>
    <lineage>
        <taxon>Eukaryota</taxon>
        <taxon>Fungi</taxon>
        <taxon>Dikarya</taxon>
        <taxon>Ascomycota</taxon>
        <taxon>Pezizomycotina</taxon>
        <taxon>Eurotiomycetes</taxon>
        <taxon>Eurotiomycetidae</taxon>
        <taxon>Eurotiales</taxon>
        <taxon>Aspergillaceae</taxon>
        <taxon>Aspergillus</taxon>
        <taxon>Aspergillus subgen. Circumdati</taxon>
    </lineage>
</organism>
<dbReference type="Proteomes" id="UP000248349">
    <property type="component" value="Unassembled WGS sequence"/>
</dbReference>
<dbReference type="AlphaFoldDB" id="A0A318ZJW7"/>
<dbReference type="GeneID" id="37080134"/>
<dbReference type="PANTHER" id="PTHR43877:SF2">
    <property type="entry name" value="AMINOALKYLPHOSPHONATE N-ACETYLTRANSFERASE-RELATED"/>
    <property type="match status" value="1"/>
</dbReference>
<evidence type="ECO:0000256" key="1">
    <source>
        <dbReference type="ARBA" id="ARBA00022679"/>
    </source>
</evidence>
<dbReference type="EMBL" id="KZ821225">
    <property type="protein sequence ID" value="PYH47095.1"/>
    <property type="molecule type" value="Genomic_DNA"/>
</dbReference>
<dbReference type="InterPro" id="IPR016181">
    <property type="entry name" value="Acyl_CoA_acyltransferase"/>
</dbReference>
<dbReference type="Gene3D" id="3.40.630.30">
    <property type="match status" value="1"/>
</dbReference>
<evidence type="ECO:0000256" key="2">
    <source>
        <dbReference type="ARBA" id="ARBA00023315"/>
    </source>
</evidence>
<accession>A0A318ZJW7</accession>
<keyword evidence="1 4" id="KW-0808">Transferase</keyword>
<dbReference type="GO" id="GO:0016747">
    <property type="term" value="F:acyltransferase activity, transferring groups other than amino-acyl groups"/>
    <property type="evidence" value="ECO:0007669"/>
    <property type="project" value="InterPro"/>
</dbReference>
<dbReference type="Pfam" id="PF00583">
    <property type="entry name" value="Acetyltransf_1"/>
    <property type="match status" value="1"/>
</dbReference>
<proteinExistence type="predicted"/>
<dbReference type="SUPFAM" id="SSF55729">
    <property type="entry name" value="Acyl-CoA N-acyltransferases (Nat)"/>
    <property type="match status" value="1"/>
</dbReference>
<evidence type="ECO:0000313" key="5">
    <source>
        <dbReference type="Proteomes" id="UP000248349"/>
    </source>
</evidence>
<dbReference type="PROSITE" id="PS51186">
    <property type="entry name" value="GNAT"/>
    <property type="match status" value="1"/>
</dbReference>
<dbReference type="RefSeq" id="XP_025433077.1">
    <property type="nucleotide sequence ID" value="XM_025578905.1"/>
</dbReference>
<dbReference type="PANTHER" id="PTHR43877">
    <property type="entry name" value="AMINOALKYLPHOSPHONATE N-ACETYLTRANSFERASE-RELATED-RELATED"/>
    <property type="match status" value="1"/>
</dbReference>
<dbReference type="OrthoDB" id="5689at2759"/>
<sequence length="179" mass="19672">MTLPTRLATPTDAAHIRDLIESAFRAADPRPNWTGDLALGARFHVALDDILTRITDPESAILIAMATATANSDSDSTSTEPIIACVSMRRHGPDFARLSYVAVAQGHQQSGLGRRVLGLAEEHCRRVWGVKKVGLNALDTRLELIKWYQRCGYVATGEVTRFELPPDLLCFVEMEKVVG</sequence>